<dbReference type="RefSeq" id="WP_277862748.1">
    <property type="nucleotide sequence ID" value="NZ_JARRAG010000002.1"/>
</dbReference>
<evidence type="ECO:0000259" key="1">
    <source>
        <dbReference type="Pfam" id="PF12728"/>
    </source>
</evidence>
<organism evidence="2 3">
    <name type="scientific">Paludisphaera mucosa</name>
    <dbReference type="NCBI Taxonomy" id="3030827"/>
    <lineage>
        <taxon>Bacteria</taxon>
        <taxon>Pseudomonadati</taxon>
        <taxon>Planctomycetota</taxon>
        <taxon>Planctomycetia</taxon>
        <taxon>Isosphaerales</taxon>
        <taxon>Isosphaeraceae</taxon>
        <taxon>Paludisphaera</taxon>
    </lineage>
</organism>
<dbReference type="EMBL" id="JARRAG010000002">
    <property type="protein sequence ID" value="MDG3006451.1"/>
    <property type="molecule type" value="Genomic_DNA"/>
</dbReference>
<dbReference type="Gene3D" id="1.10.238.160">
    <property type="match status" value="1"/>
</dbReference>
<reference evidence="2 3" key="1">
    <citation type="submission" date="2023-03" db="EMBL/GenBank/DDBJ databases">
        <title>Paludisphaera mucosa sp. nov. a novel planctomycete from northern fen.</title>
        <authorList>
            <person name="Ivanova A."/>
        </authorList>
    </citation>
    <scope>NUCLEOTIDE SEQUENCE [LARGE SCALE GENOMIC DNA]</scope>
    <source>
        <strain evidence="2 3">Pla2</strain>
    </source>
</reference>
<accession>A0ABT6FFU4</accession>
<sequence length="63" mass="7301">MSTDAAPKLINAEELAKLMQVSERTLWRLLSGRKFPQPVRIGRNTRWRLAEVTEWIERGCPHG</sequence>
<dbReference type="InterPro" id="IPR041657">
    <property type="entry name" value="HTH_17"/>
</dbReference>
<dbReference type="Pfam" id="PF12728">
    <property type="entry name" value="HTH_17"/>
    <property type="match status" value="1"/>
</dbReference>
<gene>
    <name evidence="2" type="ORF">PZE19_21985</name>
</gene>
<evidence type="ECO:0000313" key="3">
    <source>
        <dbReference type="Proteomes" id="UP001216907"/>
    </source>
</evidence>
<dbReference type="InterPro" id="IPR009061">
    <property type="entry name" value="DNA-bd_dom_put_sf"/>
</dbReference>
<keyword evidence="3" id="KW-1185">Reference proteome</keyword>
<name>A0ABT6FFU4_9BACT</name>
<dbReference type="SUPFAM" id="SSF46955">
    <property type="entry name" value="Putative DNA-binding domain"/>
    <property type="match status" value="1"/>
</dbReference>
<dbReference type="Proteomes" id="UP001216907">
    <property type="component" value="Unassembled WGS sequence"/>
</dbReference>
<feature type="domain" description="Helix-turn-helix" evidence="1">
    <location>
        <begin position="11"/>
        <end position="59"/>
    </location>
</feature>
<evidence type="ECO:0000313" key="2">
    <source>
        <dbReference type="EMBL" id="MDG3006451.1"/>
    </source>
</evidence>
<comment type="caution">
    <text evidence="2">The sequence shown here is derived from an EMBL/GenBank/DDBJ whole genome shotgun (WGS) entry which is preliminary data.</text>
</comment>
<proteinExistence type="predicted"/>
<protein>
    <submittedName>
        <fullName evidence="2">Helix-turn-helix domain-containing protein</fullName>
    </submittedName>
</protein>